<evidence type="ECO:0000256" key="2">
    <source>
        <dbReference type="ARBA" id="ARBA00022448"/>
    </source>
</evidence>
<gene>
    <name evidence="9" type="ORF">GCM10009836_02430</name>
</gene>
<dbReference type="Gene3D" id="3.30.70.20">
    <property type="match status" value="1"/>
</dbReference>
<evidence type="ECO:0000256" key="6">
    <source>
        <dbReference type="ARBA" id="ARBA00023014"/>
    </source>
</evidence>
<dbReference type="Pfam" id="PF06902">
    <property type="entry name" value="Fer4_19"/>
    <property type="match status" value="1"/>
</dbReference>
<dbReference type="InterPro" id="IPR010693">
    <property type="entry name" value="Divergent_4Fe-4S_mono-cluster"/>
</dbReference>
<proteinExistence type="predicted"/>
<evidence type="ECO:0000256" key="5">
    <source>
        <dbReference type="ARBA" id="ARBA00023004"/>
    </source>
</evidence>
<protein>
    <submittedName>
        <fullName evidence="9">Ferredoxin</fullName>
    </submittedName>
</protein>
<keyword evidence="5" id="KW-0408">Iron</keyword>
<dbReference type="SUPFAM" id="SSF54862">
    <property type="entry name" value="4Fe-4S ferredoxins"/>
    <property type="match status" value="1"/>
</dbReference>
<name>A0ABN2MLE7_9PSEU</name>
<evidence type="ECO:0000313" key="9">
    <source>
        <dbReference type="EMBL" id="GAA1828205.1"/>
    </source>
</evidence>
<evidence type="ECO:0000313" key="10">
    <source>
        <dbReference type="Proteomes" id="UP001500449"/>
    </source>
</evidence>
<dbReference type="PANTHER" id="PTHR36923:SF3">
    <property type="entry name" value="FERREDOXIN"/>
    <property type="match status" value="1"/>
</dbReference>
<dbReference type="Proteomes" id="UP001500449">
    <property type="component" value="Unassembled WGS sequence"/>
</dbReference>
<evidence type="ECO:0000256" key="7">
    <source>
        <dbReference type="ARBA" id="ARBA00023291"/>
    </source>
</evidence>
<dbReference type="InterPro" id="IPR051269">
    <property type="entry name" value="Fe-S_cluster_ET"/>
</dbReference>
<keyword evidence="10" id="KW-1185">Reference proteome</keyword>
<dbReference type="RefSeq" id="WP_344411618.1">
    <property type="nucleotide sequence ID" value="NZ_BAAAQK010000001.1"/>
</dbReference>
<sequence>MRISANTDVCVGAGQCVLTGPGVFDQDDDGVVVLVTDQLDDEAAVARARIAVDLCPSRALSVVD</sequence>
<keyword evidence="3" id="KW-0479">Metal-binding</keyword>
<keyword evidence="7" id="KW-0003">3Fe-4S</keyword>
<evidence type="ECO:0000256" key="4">
    <source>
        <dbReference type="ARBA" id="ARBA00022982"/>
    </source>
</evidence>
<dbReference type="EMBL" id="BAAAQK010000001">
    <property type="protein sequence ID" value="GAA1828205.1"/>
    <property type="molecule type" value="Genomic_DNA"/>
</dbReference>
<keyword evidence="4" id="KW-0249">Electron transport</keyword>
<evidence type="ECO:0000259" key="8">
    <source>
        <dbReference type="Pfam" id="PF06902"/>
    </source>
</evidence>
<reference evidence="9 10" key="1">
    <citation type="journal article" date="2019" name="Int. J. Syst. Evol. Microbiol.">
        <title>The Global Catalogue of Microorganisms (GCM) 10K type strain sequencing project: providing services to taxonomists for standard genome sequencing and annotation.</title>
        <authorList>
            <consortium name="The Broad Institute Genomics Platform"/>
            <consortium name="The Broad Institute Genome Sequencing Center for Infectious Disease"/>
            <person name="Wu L."/>
            <person name="Ma J."/>
        </authorList>
    </citation>
    <scope>NUCLEOTIDE SEQUENCE [LARGE SCALE GENOMIC DNA]</scope>
    <source>
        <strain evidence="9 10">JCM 16009</strain>
    </source>
</reference>
<accession>A0ABN2MLE7</accession>
<evidence type="ECO:0000256" key="1">
    <source>
        <dbReference type="ARBA" id="ARBA00001927"/>
    </source>
</evidence>
<feature type="domain" description="Divergent 4Fe-4S mono-cluster" evidence="8">
    <location>
        <begin position="1"/>
        <end position="63"/>
    </location>
</feature>
<keyword evidence="6" id="KW-0411">Iron-sulfur</keyword>
<keyword evidence="2" id="KW-0813">Transport</keyword>
<organism evidence="9 10">
    <name type="scientific">Pseudonocardia ailaonensis</name>
    <dbReference type="NCBI Taxonomy" id="367279"/>
    <lineage>
        <taxon>Bacteria</taxon>
        <taxon>Bacillati</taxon>
        <taxon>Actinomycetota</taxon>
        <taxon>Actinomycetes</taxon>
        <taxon>Pseudonocardiales</taxon>
        <taxon>Pseudonocardiaceae</taxon>
        <taxon>Pseudonocardia</taxon>
    </lineage>
</organism>
<dbReference type="PANTHER" id="PTHR36923">
    <property type="entry name" value="FERREDOXIN"/>
    <property type="match status" value="1"/>
</dbReference>
<comment type="cofactor">
    <cofactor evidence="1">
        <name>[3Fe-4S] cluster</name>
        <dbReference type="ChEBI" id="CHEBI:21137"/>
    </cofactor>
</comment>
<comment type="caution">
    <text evidence="9">The sequence shown here is derived from an EMBL/GenBank/DDBJ whole genome shotgun (WGS) entry which is preliminary data.</text>
</comment>
<evidence type="ECO:0000256" key="3">
    <source>
        <dbReference type="ARBA" id="ARBA00022723"/>
    </source>
</evidence>